<keyword evidence="1" id="KW-0732">Signal</keyword>
<feature type="chain" id="PRO_5004740782" evidence="1">
    <location>
        <begin position="24"/>
        <end position="177"/>
    </location>
</feature>
<dbReference type="HOGENOM" id="CLU_106645_0_1_5"/>
<gene>
    <name evidence="2" type="ORF">W911_14495</name>
</gene>
<dbReference type="EMBL" id="CP006912">
    <property type="protein sequence ID" value="AHB49337.1"/>
    <property type="molecule type" value="Genomic_DNA"/>
</dbReference>
<dbReference type="RefSeq" id="WP_023788212.1">
    <property type="nucleotide sequence ID" value="NC_022997.1"/>
</dbReference>
<accession>V5SFR8</accession>
<reference evidence="2 3" key="1">
    <citation type="journal article" date="2014" name="Genome Announc.">
        <title>Complete Genome Sequence of Hyphomicrobium nitrativorans Strain NL23, a Denitrifying Bacterium Isolated from Biofilm of a Methanol-Fed Denitrification System Treating Seawater at the Montreal Biodome.</title>
        <authorList>
            <person name="Martineau C."/>
            <person name="Villeneuve C."/>
            <person name="Mauffrey F."/>
            <person name="Villemur R."/>
        </authorList>
    </citation>
    <scope>NUCLEOTIDE SEQUENCE [LARGE SCALE GENOMIC DNA]</scope>
    <source>
        <strain evidence="2">NL23</strain>
    </source>
</reference>
<sequence>MTRILKSICALTLSLIAATAAFAHGPTPQRADETIAIAAPPAKVWEALKNFGDVSWHPGITKAEATGGNDTGASRTITLATGNLVEGLDEYSDEEMTYGYRLSTENLEAFPVSFYSGKITVTAAGDGSEVTWISRFYRADTGNFPPEHLNDAAAVKAMTEFMQQGLNGLKAKVEGQG</sequence>
<evidence type="ECO:0000313" key="3">
    <source>
        <dbReference type="Proteomes" id="UP000018542"/>
    </source>
</evidence>
<dbReference type="OrthoDB" id="1364128at2"/>
<dbReference type="PATRIC" id="fig|1029756.8.peg.3019"/>
<name>V5SFR8_9HYPH</name>
<organism evidence="2 3">
    <name type="scientific">Hyphomicrobium nitrativorans NL23</name>
    <dbReference type="NCBI Taxonomy" id="1029756"/>
    <lineage>
        <taxon>Bacteria</taxon>
        <taxon>Pseudomonadati</taxon>
        <taxon>Pseudomonadota</taxon>
        <taxon>Alphaproteobacteria</taxon>
        <taxon>Hyphomicrobiales</taxon>
        <taxon>Hyphomicrobiaceae</taxon>
        <taxon>Hyphomicrobium</taxon>
    </lineage>
</organism>
<keyword evidence="3" id="KW-1185">Reference proteome</keyword>
<proteinExistence type="predicted"/>
<dbReference type="CDD" id="cd07821">
    <property type="entry name" value="PYR_PYL_RCAR_like"/>
    <property type="match status" value="1"/>
</dbReference>
<dbReference type="Gene3D" id="3.30.530.20">
    <property type="match status" value="1"/>
</dbReference>
<evidence type="ECO:0000256" key="1">
    <source>
        <dbReference type="SAM" id="SignalP"/>
    </source>
</evidence>
<dbReference type="InterPro" id="IPR023393">
    <property type="entry name" value="START-like_dom_sf"/>
</dbReference>
<dbReference type="SUPFAM" id="SSF55961">
    <property type="entry name" value="Bet v1-like"/>
    <property type="match status" value="1"/>
</dbReference>
<dbReference type="InterPro" id="IPR019587">
    <property type="entry name" value="Polyketide_cyclase/dehydratase"/>
</dbReference>
<dbReference type="Proteomes" id="UP000018542">
    <property type="component" value="Chromosome"/>
</dbReference>
<dbReference type="PANTHER" id="PTHR39332">
    <property type="entry name" value="BLL4707 PROTEIN"/>
    <property type="match status" value="1"/>
</dbReference>
<dbReference type="KEGG" id="hni:W911_14495"/>
<dbReference type="PANTHER" id="PTHR39332:SF7">
    <property type="entry name" value="SRPBCC FAMILY PROTEIN"/>
    <property type="match status" value="1"/>
</dbReference>
<dbReference type="STRING" id="1029756.W911_14495"/>
<evidence type="ECO:0000313" key="2">
    <source>
        <dbReference type="EMBL" id="AHB49337.1"/>
    </source>
</evidence>
<dbReference type="AlphaFoldDB" id="V5SFR8"/>
<feature type="signal peptide" evidence="1">
    <location>
        <begin position="1"/>
        <end position="23"/>
    </location>
</feature>
<protein>
    <submittedName>
        <fullName evidence="2">MxaD protein</fullName>
    </submittedName>
</protein>
<dbReference type="Pfam" id="PF10604">
    <property type="entry name" value="Polyketide_cyc2"/>
    <property type="match status" value="1"/>
</dbReference>